<dbReference type="PROSITE" id="PS50244">
    <property type="entry name" value="S5A_REDUCTASE"/>
    <property type="match status" value="1"/>
</dbReference>
<name>A0AAI8YT28_9PEZI</name>
<dbReference type="PANTHER" id="PTHR32251">
    <property type="entry name" value="3-OXO-5-ALPHA-STEROID 4-DEHYDROGENASE"/>
    <property type="match status" value="1"/>
</dbReference>
<gene>
    <name evidence="1" type="ORF">LECACI_7A001484</name>
</gene>
<evidence type="ECO:0000313" key="2">
    <source>
        <dbReference type="Proteomes" id="UP001296104"/>
    </source>
</evidence>
<evidence type="ECO:0008006" key="3">
    <source>
        <dbReference type="Google" id="ProtNLM"/>
    </source>
</evidence>
<keyword evidence="2" id="KW-1185">Reference proteome</keyword>
<dbReference type="Gene3D" id="1.20.120.1630">
    <property type="match status" value="1"/>
</dbReference>
<organism evidence="1 2">
    <name type="scientific">Lecanosticta acicola</name>
    <dbReference type="NCBI Taxonomy" id="111012"/>
    <lineage>
        <taxon>Eukaryota</taxon>
        <taxon>Fungi</taxon>
        <taxon>Dikarya</taxon>
        <taxon>Ascomycota</taxon>
        <taxon>Pezizomycotina</taxon>
        <taxon>Dothideomycetes</taxon>
        <taxon>Dothideomycetidae</taxon>
        <taxon>Mycosphaerellales</taxon>
        <taxon>Mycosphaerellaceae</taxon>
        <taxon>Lecanosticta</taxon>
    </lineage>
</organism>
<dbReference type="GO" id="GO:0016020">
    <property type="term" value="C:membrane"/>
    <property type="evidence" value="ECO:0007669"/>
    <property type="project" value="TreeGrafter"/>
</dbReference>
<dbReference type="EMBL" id="CAVMBE010000005">
    <property type="protein sequence ID" value="CAK3840164.1"/>
    <property type="molecule type" value="Genomic_DNA"/>
</dbReference>
<proteinExistence type="predicted"/>
<dbReference type="Pfam" id="PF06966">
    <property type="entry name" value="DUF1295"/>
    <property type="match status" value="1"/>
</dbReference>
<accession>A0AAI8YT28</accession>
<dbReference type="Proteomes" id="UP001296104">
    <property type="component" value="Unassembled WGS sequence"/>
</dbReference>
<reference evidence="1" key="1">
    <citation type="submission" date="2023-11" db="EMBL/GenBank/DDBJ databases">
        <authorList>
            <person name="Alioto T."/>
            <person name="Alioto T."/>
            <person name="Gomez Garrido J."/>
        </authorList>
    </citation>
    <scope>NUCLEOTIDE SEQUENCE</scope>
</reference>
<comment type="caution">
    <text evidence="1">The sequence shown here is derived from an EMBL/GenBank/DDBJ whole genome shotgun (WGS) entry which is preliminary data.</text>
</comment>
<evidence type="ECO:0000313" key="1">
    <source>
        <dbReference type="EMBL" id="CAK3840164.1"/>
    </source>
</evidence>
<dbReference type="PANTHER" id="PTHR32251:SF15">
    <property type="entry name" value="3-OXO-5-ALPHA-STEROID 4-DEHYDROGENASE (DUF1295)"/>
    <property type="match status" value="1"/>
</dbReference>
<dbReference type="AlphaFoldDB" id="A0AAI8YT28"/>
<protein>
    <recommendedName>
        <fullName evidence="3">Steroid 5-alpha reductase C-terminal domain-containing protein</fullName>
    </recommendedName>
</protein>
<sequence length="264" mass="29513">MSYDQTSRKNDNVDRGNKDRNPAGTAIFVAARLLEPGLQYALLKNDIGRPLIRLLRGSTLPPGPPLLTRTIFDHLGLSPYRSILLGMSLGAMVKQNYHMTMIQQENMPPATGLVIGAFNAVLNSLNSLFFVCAQTSASANGEHFPQTPLMVGSTLYISGIVIEWLSEQQRHAFKRNPQNKGVIYEGGLFGLARHINYFGYTLWRTGYAVAAGGWLWGAVVGSFFVWSFAQGAIPAQQHYLEERYGPQFDHYKRVTPYKLIPWVY</sequence>
<dbReference type="InterPro" id="IPR010721">
    <property type="entry name" value="UstE-like"/>
</dbReference>